<sequence length="130" mass="13662">MLIFGTSTKMHQLAMLNLLCSFCGNPSAHSLRKRVTKFSLFFIPLFPIAPAKHYLQCTFCGAASEVTKENAEQLLAQGGGGPQPYGAQGGQQQPGYGAQQPGGAGQLPPQGNPFAGGAPQGQQPQNPYQS</sequence>
<gene>
    <name evidence="3" type="ORF">AN218_26115</name>
</gene>
<organism evidence="3 4">
    <name type="scientific">Streptomyces nanshensis</name>
    <dbReference type="NCBI Taxonomy" id="518642"/>
    <lineage>
        <taxon>Bacteria</taxon>
        <taxon>Bacillati</taxon>
        <taxon>Actinomycetota</taxon>
        <taxon>Actinomycetes</taxon>
        <taxon>Kitasatosporales</taxon>
        <taxon>Streptomycetaceae</taxon>
        <taxon>Streptomyces</taxon>
    </lineage>
</organism>
<evidence type="ECO:0000259" key="2">
    <source>
        <dbReference type="Pfam" id="PF17032"/>
    </source>
</evidence>
<dbReference type="PATRIC" id="fig|518642.10.peg.6147"/>
<dbReference type="Proteomes" id="UP000176005">
    <property type="component" value="Unassembled WGS sequence"/>
</dbReference>
<protein>
    <recommendedName>
        <fullName evidence="2">Zinc-ribbon 15 domain-containing protein</fullName>
    </recommendedName>
</protein>
<dbReference type="EMBL" id="LJGW01000417">
    <property type="protein sequence ID" value="OEV08533.1"/>
    <property type="molecule type" value="Genomic_DNA"/>
</dbReference>
<name>A0A1E7KXH3_9ACTN</name>
<comment type="caution">
    <text evidence="3">The sequence shown here is derived from an EMBL/GenBank/DDBJ whole genome shotgun (WGS) entry which is preliminary data.</text>
</comment>
<dbReference type="Pfam" id="PF17032">
    <property type="entry name" value="Zn_ribbon_15"/>
    <property type="match status" value="1"/>
</dbReference>
<accession>A0A1E7KXH3</accession>
<proteinExistence type="predicted"/>
<dbReference type="AlphaFoldDB" id="A0A1E7KXH3"/>
<feature type="compositionally biased region" description="Low complexity" evidence="1">
    <location>
        <begin position="90"/>
        <end position="99"/>
    </location>
</feature>
<keyword evidence="4" id="KW-1185">Reference proteome</keyword>
<dbReference type="InterPro" id="IPR031493">
    <property type="entry name" value="Zinc_ribbon_15"/>
</dbReference>
<evidence type="ECO:0000313" key="3">
    <source>
        <dbReference type="EMBL" id="OEV08533.1"/>
    </source>
</evidence>
<evidence type="ECO:0000313" key="4">
    <source>
        <dbReference type="Proteomes" id="UP000176005"/>
    </source>
</evidence>
<feature type="region of interest" description="Disordered" evidence="1">
    <location>
        <begin position="73"/>
        <end position="130"/>
    </location>
</feature>
<dbReference type="PANTHER" id="PTHR28139">
    <property type="entry name" value="UPF0768 PROTEIN YBL029C-A"/>
    <property type="match status" value="1"/>
</dbReference>
<dbReference type="PANTHER" id="PTHR28139:SF1">
    <property type="entry name" value="UPF0768 PROTEIN YBL029C-A"/>
    <property type="match status" value="1"/>
</dbReference>
<dbReference type="RefSeq" id="WP_070019489.1">
    <property type="nucleotide sequence ID" value="NZ_LJGW01000417.1"/>
</dbReference>
<feature type="compositionally biased region" description="Low complexity" evidence="1">
    <location>
        <begin position="106"/>
        <end position="130"/>
    </location>
</feature>
<reference evidence="3 4" key="1">
    <citation type="journal article" date="2016" name="Front. Microbiol.">
        <title>Comparative Genomics Analysis of Streptomyces Species Reveals Their Adaptation to the Marine Environment and Their Diversity at the Genomic Level.</title>
        <authorList>
            <person name="Tian X."/>
            <person name="Zhang Z."/>
            <person name="Yang T."/>
            <person name="Chen M."/>
            <person name="Li J."/>
            <person name="Chen F."/>
            <person name="Yang J."/>
            <person name="Li W."/>
            <person name="Zhang B."/>
            <person name="Zhang Z."/>
            <person name="Wu J."/>
            <person name="Zhang C."/>
            <person name="Long L."/>
            <person name="Xiao J."/>
        </authorList>
    </citation>
    <scope>NUCLEOTIDE SEQUENCE [LARGE SCALE GENOMIC DNA]</scope>
    <source>
        <strain evidence="3 4">SCSIO 10429</strain>
    </source>
</reference>
<evidence type="ECO:0000256" key="1">
    <source>
        <dbReference type="SAM" id="MobiDB-lite"/>
    </source>
</evidence>
<feature type="compositionally biased region" description="Gly residues" evidence="1">
    <location>
        <begin position="77"/>
        <end position="89"/>
    </location>
</feature>
<feature type="domain" description="Zinc-ribbon 15" evidence="2">
    <location>
        <begin position="19"/>
        <end position="67"/>
    </location>
</feature>